<dbReference type="InterPro" id="IPR026541">
    <property type="entry name" value="MRG_dom"/>
</dbReference>
<dbReference type="InterPro" id="IPR008676">
    <property type="entry name" value="MRG"/>
</dbReference>
<sequence>MKGREYYERKKKTRHGIKQRFQFHTRNSIRSFGAEKTFSISCFCLWPLDILFFLSVERSSHRKSNDQTKTLSFKHTCTHTW</sequence>
<dbReference type="AlphaFoldDB" id="A0A2K1XP86"/>
<dbReference type="GO" id="GO:0006325">
    <property type="term" value="P:chromatin organization"/>
    <property type="evidence" value="ECO:0007669"/>
    <property type="project" value="UniProtKB-KW"/>
</dbReference>
<dbReference type="PROSITE" id="PS51640">
    <property type="entry name" value="MRG"/>
    <property type="match status" value="1"/>
</dbReference>
<dbReference type="Gene3D" id="1.10.274.30">
    <property type="entry name" value="MRG domain"/>
    <property type="match status" value="1"/>
</dbReference>
<evidence type="ECO:0000256" key="4">
    <source>
        <dbReference type="ARBA" id="ARBA00023163"/>
    </source>
</evidence>
<dbReference type="GO" id="GO:0005634">
    <property type="term" value="C:nucleus"/>
    <property type="evidence" value="ECO:0007669"/>
    <property type="project" value="UniProtKB-SubCell"/>
</dbReference>
<name>A0A2K1XP86_POPTR</name>
<dbReference type="GO" id="GO:1990841">
    <property type="term" value="F:promoter-specific chromatin binding"/>
    <property type="evidence" value="ECO:0007669"/>
    <property type="project" value="UniProtKB-ARBA"/>
</dbReference>
<keyword evidence="2" id="KW-0156">Chromatin regulator</keyword>
<evidence type="ECO:0000256" key="1">
    <source>
        <dbReference type="ARBA" id="ARBA00004123"/>
    </source>
</evidence>
<accession>A0A2K1XP86</accession>
<comment type="subcellular location">
    <subcellularLocation>
        <location evidence="1">Nucleus</location>
    </subcellularLocation>
</comment>
<dbReference type="Pfam" id="PF05712">
    <property type="entry name" value="MRG"/>
    <property type="match status" value="1"/>
</dbReference>
<reference evidence="7 8" key="1">
    <citation type="journal article" date="2006" name="Science">
        <title>The genome of black cottonwood, Populus trichocarpa (Torr. &amp; Gray).</title>
        <authorList>
            <person name="Tuskan G.A."/>
            <person name="Difazio S."/>
            <person name="Jansson S."/>
            <person name="Bohlmann J."/>
            <person name="Grigoriev I."/>
            <person name="Hellsten U."/>
            <person name="Putnam N."/>
            <person name="Ralph S."/>
            <person name="Rombauts S."/>
            <person name="Salamov A."/>
            <person name="Schein J."/>
            <person name="Sterck L."/>
            <person name="Aerts A."/>
            <person name="Bhalerao R.R."/>
            <person name="Bhalerao R.P."/>
            <person name="Blaudez D."/>
            <person name="Boerjan W."/>
            <person name="Brun A."/>
            <person name="Brunner A."/>
            <person name="Busov V."/>
            <person name="Campbell M."/>
            <person name="Carlson J."/>
            <person name="Chalot M."/>
            <person name="Chapman J."/>
            <person name="Chen G.L."/>
            <person name="Cooper D."/>
            <person name="Coutinho P.M."/>
            <person name="Couturier J."/>
            <person name="Covert S."/>
            <person name="Cronk Q."/>
            <person name="Cunningham R."/>
            <person name="Davis J."/>
            <person name="Degroeve S."/>
            <person name="Dejardin A."/>
            <person name="Depamphilis C."/>
            <person name="Detter J."/>
            <person name="Dirks B."/>
            <person name="Dubchak I."/>
            <person name="Duplessis S."/>
            <person name="Ehlting J."/>
            <person name="Ellis B."/>
            <person name="Gendler K."/>
            <person name="Goodstein D."/>
            <person name="Gribskov M."/>
            <person name="Grimwood J."/>
            <person name="Groover A."/>
            <person name="Gunter L."/>
            <person name="Hamberger B."/>
            <person name="Heinze B."/>
            <person name="Helariutta Y."/>
            <person name="Henrissat B."/>
            <person name="Holligan D."/>
            <person name="Holt R."/>
            <person name="Huang W."/>
            <person name="Islam-Faridi N."/>
            <person name="Jones S."/>
            <person name="Jones-Rhoades M."/>
            <person name="Jorgensen R."/>
            <person name="Joshi C."/>
            <person name="Kangasjarvi J."/>
            <person name="Karlsson J."/>
            <person name="Kelleher C."/>
            <person name="Kirkpatrick R."/>
            <person name="Kirst M."/>
            <person name="Kohler A."/>
            <person name="Kalluri U."/>
            <person name="Larimer F."/>
            <person name="Leebens-Mack J."/>
            <person name="Leple J.C."/>
            <person name="Locascio P."/>
            <person name="Lou Y."/>
            <person name="Lucas S."/>
            <person name="Martin F."/>
            <person name="Montanini B."/>
            <person name="Napoli C."/>
            <person name="Nelson D.R."/>
            <person name="Nelson C."/>
            <person name="Nieminen K."/>
            <person name="Nilsson O."/>
            <person name="Pereda V."/>
            <person name="Peter G."/>
            <person name="Philippe R."/>
            <person name="Pilate G."/>
            <person name="Poliakov A."/>
            <person name="Razumovskaya J."/>
            <person name="Richardson P."/>
            <person name="Rinaldi C."/>
            <person name="Ritland K."/>
            <person name="Rouze P."/>
            <person name="Ryaboy D."/>
            <person name="Schmutz J."/>
            <person name="Schrader J."/>
            <person name="Segerman B."/>
            <person name="Shin H."/>
            <person name="Siddiqui A."/>
            <person name="Sterky F."/>
            <person name="Terry A."/>
            <person name="Tsai C.J."/>
            <person name="Uberbacher E."/>
            <person name="Unneberg P."/>
            <person name="Vahala J."/>
            <person name="Wall K."/>
            <person name="Wessler S."/>
            <person name="Yang G."/>
            <person name="Yin T."/>
            <person name="Douglas C."/>
            <person name="Marra M."/>
            <person name="Sandberg G."/>
            <person name="Van de Peer Y."/>
            <person name="Rokhsar D."/>
        </authorList>
    </citation>
    <scope>NUCLEOTIDE SEQUENCE [LARGE SCALE GENOMIC DNA]</scope>
    <source>
        <strain evidence="8">cv. Nisqually</strain>
    </source>
</reference>
<dbReference type="FunFam" id="1.10.274.30:FF:000005">
    <property type="entry name" value="Chromatin modification-related protein EAF3"/>
    <property type="match status" value="1"/>
</dbReference>
<evidence type="ECO:0000256" key="3">
    <source>
        <dbReference type="ARBA" id="ARBA00023015"/>
    </source>
</evidence>
<dbReference type="GO" id="GO:0048586">
    <property type="term" value="P:regulation of long-day photoperiodism, flowering"/>
    <property type="evidence" value="ECO:0007669"/>
    <property type="project" value="UniProtKB-ARBA"/>
</dbReference>
<gene>
    <name evidence="7" type="ORF">POPTR_014G031151v4</name>
</gene>
<keyword evidence="4" id="KW-0804">Transcription</keyword>
<dbReference type="GO" id="GO:0006355">
    <property type="term" value="P:regulation of DNA-templated transcription"/>
    <property type="evidence" value="ECO:0007669"/>
    <property type="project" value="InterPro"/>
</dbReference>
<protein>
    <recommendedName>
        <fullName evidence="6">MRG domain-containing protein</fullName>
    </recommendedName>
</protein>
<evidence type="ECO:0000259" key="6">
    <source>
        <dbReference type="Pfam" id="PF05712"/>
    </source>
</evidence>
<dbReference type="InterPro" id="IPR038217">
    <property type="entry name" value="MRG_C_sf"/>
</dbReference>
<evidence type="ECO:0000256" key="5">
    <source>
        <dbReference type="ARBA" id="ARBA00023242"/>
    </source>
</evidence>
<evidence type="ECO:0000256" key="2">
    <source>
        <dbReference type="ARBA" id="ARBA00022853"/>
    </source>
</evidence>
<keyword evidence="5" id="KW-0539">Nucleus</keyword>
<dbReference type="Proteomes" id="UP000006729">
    <property type="component" value="Chromosome 14"/>
</dbReference>
<keyword evidence="8" id="KW-1185">Reference proteome</keyword>
<comment type="caution">
    <text evidence="7">The sequence shown here is derived from an EMBL/GenBank/DDBJ whole genome shotgun (WGS) entry which is preliminary data.</text>
</comment>
<keyword evidence="3" id="KW-0805">Transcription regulation</keyword>
<evidence type="ECO:0000313" key="7">
    <source>
        <dbReference type="EMBL" id="PNT02592.2"/>
    </source>
</evidence>
<dbReference type="PANTHER" id="PTHR10880">
    <property type="entry name" value="MORTALITY FACTOR 4-LIKE PROTEIN"/>
    <property type="match status" value="1"/>
</dbReference>
<organism evidence="7 8">
    <name type="scientific">Populus trichocarpa</name>
    <name type="common">Western balsam poplar</name>
    <name type="synonym">Populus balsamifera subsp. trichocarpa</name>
    <dbReference type="NCBI Taxonomy" id="3694"/>
    <lineage>
        <taxon>Eukaryota</taxon>
        <taxon>Viridiplantae</taxon>
        <taxon>Streptophyta</taxon>
        <taxon>Embryophyta</taxon>
        <taxon>Tracheophyta</taxon>
        <taxon>Spermatophyta</taxon>
        <taxon>Magnoliopsida</taxon>
        <taxon>eudicotyledons</taxon>
        <taxon>Gunneridae</taxon>
        <taxon>Pentapetalae</taxon>
        <taxon>rosids</taxon>
        <taxon>fabids</taxon>
        <taxon>Malpighiales</taxon>
        <taxon>Salicaceae</taxon>
        <taxon>Saliceae</taxon>
        <taxon>Populus</taxon>
    </lineage>
</organism>
<dbReference type="EMBL" id="CM009303">
    <property type="protein sequence ID" value="PNT02592.2"/>
    <property type="molecule type" value="Genomic_DNA"/>
</dbReference>
<proteinExistence type="predicted"/>
<dbReference type="PANTHER" id="PTHR10880:SF44">
    <property type="entry name" value="PROTEIN MRG2"/>
    <property type="match status" value="1"/>
</dbReference>
<evidence type="ECO:0000313" key="8">
    <source>
        <dbReference type="Proteomes" id="UP000006729"/>
    </source>
</evidence>
<dbReference type="ExpressionAtlas" id="A0A2K1XP86">
    <property type="expression patterns" value="baseline and differential"/>
</dbReference>